<comment type="similarity">
    <text evidence="1">Belongs to the prefoldin subunit beta family.</text>
</comment>
<evidence type="ECO:0000256" key="2">
    <source>
        <dbReference type="ARBA" id="ARBA00023186"/>
    </source>
</evidence>
<evidence type="ECO:0000313" key="3">
    <source>
        <dbReference type="EMBL" id="CAL5985640.1"/>
    </source>
</evidence>
<gene>
    <name evidence="3" type="ORF">HINF_LOCUS9025</name>
</gene>
<dbReference type="Gene3D" id="1.10.287.370">
    <property type="match status" value="1"/>
</dbReference>
<dbReference type="SUPFAM" id="SSF46579">
    <property type="entry name" value="Prefoldin"/>
    <property type="match status" value="1"/>
</dbReference>
<organism evidence="3 4">
    <name type="scientific">Hexamita inflata</name>
    <dbReference type="NCBI Taxonomy" id="28002"/>
    <lineage>
        <taxon>Eukaryota</taxon>
        <taxon>Metamonada</taxon>
        <taxon>Diplomonadida</taxon>
        <taxon>Hexamitidae</taxon>
        <taxon>Hexamitinae</taxon>
        <taxon>Hexamita</taxon>
    </lineage>
</organism>
<evidence type="ECO:0000256" key="1">
    <source>
        <dbReference type="ARBA" id="ARBA00008045"/>
    </source>
</evidence>
<dbReference type="PANTHER" id="PTHR20903">
    <property type="entry name" value="PREFOLDIN SUBUNIT 1-RELATED"/>
    <property type="match status" value="1"/>
</dbReference>
<dbReference type="EMBL" id="CAXDID020000019">
    <property type="protein sequence ID" value="CAL5985640.1"/>
    <property type="molecule type" value="Genomic_DNA"/>
</dbReference>
<dbReference type="Proteomes" id="UP001642409">
    <property type="component" value="Unassembled WGS sequence"/>
</dbReference>
<name>A0ABP1H7V1_9EUKA</name>
<comment type="caution">
    <text evidence="3">The sequence shown here is derived from an EMBL/GenBank/DDBJ whole genome shotgun (WGS) entry which is preliminary data.</text>
</comment>
<protein>
    <submittedName>
        <fullName evidence="3">Prefoldin_subunit</fullName>
    </submittedName>
</protein>
<dbReference type="InterPro" id="IPR002777">
    <property type="entry name" value="PFD_beta-like"/>
</dbReference>
<dbReference type="Pfam" id="PF01920">
    <property type="entry name" value="Prefoldin_2"/>
    <property type="match status" value="1"/>
</dbReference>
<keyword evidence="2" id="KW-0143">Chaperone</keyword>
<proteinExistence type="inferred from homology"/>
<dbReference type="PANTHER" id="PTHR20903:SF0">
    <property type="entry name" value="PREFOLDIN SUBUNIT 1"/>
    <property type="match status" value="1"/>
</dbReference>
<accession>A0ABP1H7V1</accession>
<reference evidence="3 4" key="1">
    <citation type="submission" date="2024-07" db="EMBL/GenBank/DDBJ databases">
        <authorList>
            <person name="Akdeniz Z."/>
        </authorList>
    </citation>
    <scope>NUCLEOTIDE SEQUENCE [LARGE SCALE GENOMIC DNA]</scope>
</reference>
<dbReference type="InterPro" id="IPR009053">
    <property type="entry name" value="Prefoldin"/>
</dbReference>
<keyword evidence="4" id="KW-1185">Reference proteome</keyword>
<sequence length="124" mass="14475">MTTQEAANEFQQQVLNTQNSLFSFMRQQEQVQAQLQATTYQIRHKDATTKALNEIPNAPLYKSVGKVYYASPRDEQIAQMKKDMEKATQEMTILKNTQVYVDKKAKETEQRLTELLKQVQMEQK</sequence>
<evidence type="ECO:0000313" key="4">
    <source>
        <dbReference type="Proteomes" id="UP001642409"/>
    </source>
</evidence>